<dbReference type="InterPro" id="IPR000447">
    <property type="entry name" value="G3P_DH_FAD-dep"/>
</dbReference>
<evidence type="ECO:0000256" key="5">
    <source>
        <dbReference type="ARBA" id="ARBA00022827"/>
    </source>
</evidence>
<evidence type="ECO:0000256" key="6">
    <source>
        <dbReference type="ARBA" id="ARBA00022946"/>
    </source>
</evidence>
<dbReference type="InterPro" id="IPR018247">
    <property type="entry name" value="EF_Hand_1_Ca_BS"/>
</dbReference>
<keyword evidence="4 8" id="KW-0285">Flavoprotein</keyword>
<dbReference type="EC" id="1.1.5.3" evidence="3 8"/>
<proteinExistence type="inferred from homology"/>
<dbReference type="PROSITE" id="PS00018">
    <property type="entry name" value="EF_HAND_1"/>
    <property type="match status" value="1"/>
</dbReference>
<evidence type="ECO:0000259" key="10">
    <source>
        <dbReference type="Pfam" id="PF16901"/>
    </source>
</evidence>
<organism evidence="11 12">
    <name type="scientific">Plasmodiophora brassicae</name>
    <name type="common">Clubroot disease agent</name>
    <dbReference type="NCBI Taxonomy" id="37360"/>
    <lineage>
        <taxon>Eukaryota</taxon>
        <taxon>Sar</taxon>
        <taxon>Rhizaria</taxon>
        <taxon>Endomyxa</taxon>
        <taxon>Phytomyxea</taxon>
        <taxon>Plasmodiophorida</taxon>
        <taxon>Plasmodiophoridae</taxon>
        <taxon>Plasmodiophora</taxon>
    </lineage>
</organism>
<keyword evidence="7 8" id="KW-0560">Oxidoreductase</keyword>
<comment type="catalytic activity">
    <reaction evidence="8">
        <text>a quinone + sn-glycerol 3-phosphate = dihydroxyacetone phosphate + a quinol</text>
        <dbReference type="Rhea" id="RHEA:18977"/>
        <dbReference type="ChEBI" id="CHEBI:24646"/>
        <dbReference type="ChEBI" id="CHEBI:57597"/>
        <dbReference type="ChEBI" id="CHEBI:57642"/>
        <dbReference type="ChEBI" id="CHEBI:132124"/>
        <dbReference type="EC" id="1.1.5.3"/>
    </reaction>
</comment>
<dbReference type="PROSITE" id="PS00977">
    <property type="entry name" value="FAD_G3PDH_1"/>
    <property type="match status" value="1"/>
</dbReference>
<evidence type="ECO:0000256" key="1">
    <source>
        <dbReference type="ARBA" id="ARBA00001974"/>
    </source>
</evidence>
<feature type="domain" description="Alpha-glycerophosphate oxidase C-terminal" evidence="10">
    <location>
        <begin position="447"/>
        <end position="570"/>
    </location>
</feature>
<dbReference type="PROSITE" id="PS00978">
    <property type="entry name" value="FAD_G3PDH_2"/>
    <property type="match status" value="1"/>
</dbReference>
<dbReference type="GO" id="GO:0006072">
    <property type="term" value="P:glycerol-3-phosphate metabolic process"/>
    <property type="evidence" value="ECO:0007669"/>
    <property type="project" value="UniProtKB-UniRule"/>
</dbReference>
<evidence type="ECO:0000256" key="7">
    <source>
        <dbReference type="ARBA" id="ARBA00023002"/>
    </source>
</evidence>
<dbReference type="Gene3D" id="3.50.50.60">
    <property type="entry name" value="FAD/NAD(P)-binding domain"/>
    <property type="match status" value="1"/>
</dbReference>
<evidence type="ECO:0000256" key="2">
    <source>
        <dbReference type="ARBA" id="ARBA00007330"/>
    </source>
</evidence>
<dbReference type="Gene3D" id="3.30.9.10">
    <property type="entry name" value="D-Amino Acid Oxidase, subunit A, domain 2"/>
    <property type="match status" value="1"/>
</dbReference>
<accession>A0A0G4J432</accession>
<dbReference type="PANTHER" id="PTHR11985:SF15">
    <property type="entry name" value="GLYCEROL-3-PHOSPHATE DEHYDROGENASE, MITOCHONDRIAL"/>
    <property type="match status" value="1"/>
</dbReference>
<evidence type="ECO:0000313" key="12">
    <source>
        <dbReference type="Proteomes" id="UP000039324"/>
    </source>
</evidence>
<dbReference type="OMA" id="PHIVKPM"/>
<dbReference type="STRING" id="37360.A0A0G4J432"/>
<dbReference type="PANTHER" id="PTHR11985">
    <property type="entry name" value="GLYCEROL-3-PHOSPHATE DEHYDROGENASE"/>
    <property type="match status" value="1"/>
</dbReference>
<gene>
    <name evidence="11" type="ORF">PBRA_008982</name>
</gene>
<dbReference type="GO" id="GO:0005739">
    <property type="term" value="C:mitochondrion"/>
    <property type="evidence" value="ECO:0007669"/>
    <property type="project" value="TreeGrafter"/>
</dbReference>
<keyword evidence="6" id="KW-0809">Transit peptide</keyword>
<dbReference type="Proteomes" id="UP000039324">
    <property type="component" value="Unassembled WGS sequence"/>
</dbReference>
<name>A0A0G4J432_PLABS</name>
<dbReference type="SUPFAM" id="SSF51905">
    <property type="entry name" value="FAD/NAD(P)-binding domain"/>
    <property type="match status" value="1"/>
</dbReference>
<keyword evidence="5" id="KW-0274">FAD</keyword>
<reference evidence="11 12" key="1">
    <citation type="submission" date="2015-02" db="EMBL/GenBank/DDBJ databases">
        <authorList>
            <person name="Chooi Y.-H."/>
        </authorList>
    </citation>
    <scope>NUCLEOTIDE SEQUENCE [LARGE SCALE GENOMIC DNA]</scope>
    <source>
        <strain evidence="11">E3</strain>
    </source>
</reference>
<dbReference type="InterPro" id="IPR006076">
    <property type="entry name" value="FAD-dep_OxRdtase"/>
</dbReference>
<evidence type="ECO:0000313" key="11">
    <source>
        <dbReference type="EMBL" id="CEP02398.1"/>
    </source>
</evidence>
<evidence type="ECO:0000256" key="4">
    <source>
        <dbReference type="ARBA" id="ARBA00022630"/>
    </source>
</evidence>
<dbReference type="OrthoDB" id="264015at2759"/>
<evidence type="ECO:0000259" key="9">
    <source>
        <dbReference type="Pfam" id="PF01266"/>
    </source>
</evidence>
<dbReference type="InterPro" id="IPR031656">
    <property type="entry name" value="DAO_C"/>
</dbReference>
<comment type="cofactor">
    <cofactor evidence="1 8">
        <name>FAD</name>
        <dbReference type="ChEBI" id="CHEBI:57692"/>
    </cofactor>
</comment>
<comment type="similarity">
    <text evidence="2 8">Belongs to the FAD-dependent glycerol-3-phosphate dehydrogenase family.</text>
</comment>
<dbReference type="InterPro" id="IPR036188">
    <property type="entry name" value="FAD/NAD-bd_sf"/>
</dbReference>
<sequence>MWRARRALAGAAVGAAVVVVGSPSAMVSSEAAPDHRRRSPSRGEMVQRTRAKQYDVLVIGGGATGAGIALDAVTRGLSVCLVERDDFASGTSSRSSKLIHGGVRYLEKAVTQLDYSQLHLVHEALRERRHLMTIAPHLVRALPTIVPNYDRFPLVLFTAPYYYIGMKVYDLVAGKSGALKSSYFMTREQALTAFPMLNRDGLKCAVVYYDGLHDDARMNLAIALTAIDRGADVLNHTCVTALLKDASGKVTGATVRDAESGDVWDISAKTIVNATGPFSDAIRKLDSPSVAPMICPSVGVHVTLPDSCSPADMGLLIPKTSGERPRLVPSSVGRLDHCRDDGRGVRCRRLADSPRESHAEVDWILDEVSQILCAPVGRDDVASAWAGIRPLAKPTSGVVGGTQGVSRDHVIDVDPVSGLITIAGGKWTTYRAMAQDVVDRIAPGVPCITYGMPLIGTQGWTHETAAAVSQQGSLPDDVGAHLAHSYGARALEIAAMCKMDPDLAKRLAPGYAFIRAEVLYSVRNEHALTVVDVMARRTRLAFLNTSAAREALPAVIALMGDELRWDQQRRIRQYQAGMTFLSTMGAPAATQGTDAGQHLGDDFFRVDTSRSGSVSVDELEAVVFGSPAFRELSRDTCSQFVRTLQECADDDTGRVSLQTFLYAASQLLDT</sequence>
<keyword evidence="12" id="KW-1185">Reference proteome</keyword>
<dbReference type="InterPro" id="IPR038299">
    <property type="entry name" value="DAO_C_sf"/>
</dbReference>
<dbReference type="AlphaFoldDB" id="A0A0G4J432"/>
<dbReference type="EMBL" id="CDSF01000126">
    <property type="protein sequence ID" value="CEP02398.1"/>
    <property type="molecule type" value="Genomic_DNA"/>
</dbReference>
<dbReference type="Pfam" id="PF01266">
    <property type="entry name" value="DAO"/>
    <property type="match status" value="1"/>
</dbReference>
<dbReference type="Gene3D" id="1.10.8.870">
    <property type="entry name" value="Alpha-glycerophosphate oxidase, cap domain"/>
    <property type="match status" value="1"/>
</dbReference>
<dbReference type="PRINTS" id="PR01001">
    <property type="entry name" value="FADG3PDH"/>
</dbReference>
<feature type="domain" description="FAD dependent oxidoreductase" evidence="9">
    <location>
        <begin position="55"/>
        <end position="431"/>
    </location>
</feature>
<dbReference type="Pfam" id="PF16901">
    <property type="entry name" value="DAO_C"/>
    <property type="match status" value="1"/>
</dbReference>
<evidence type="ECO:0000256" key="8">
    <source>
        <dbReference type="RuleBase" id="RU361217"/>
    </source>
</evidence>
<dbReference type="GO" id="GO:0004368">
    <property type="term" value="F:glycerol-3-phosphate dehydrogenase (quinone) activity"/>
    <property type="evidence" value="ECO:0007669"/>
    <property type="project" value="UniProtKB-EC"/>
</dbReference>
<protein>
    <recommendedName>
        <fullName evidence="3 8">Glycerol-3-phosphate dehydrogenase</fullName>
        <ecNumber evidence="3 8">1.1.5.3</ecNumber>
    </recommendedName>
</protein>
<evidence type="ECO:0000256" key="3">
    <source>
        <dbReference type="ARBA" id="ARBA00013029"/>
    </source>
</evidence>